<sequence>MANLTYYSTNPESSNTQIQTVYEYEGYDRDGVICIAVTGLVSLAAVSYLFIVKTPKPSIYRRTHLFGYLISLFVANTLQSIGTVMSMRWVLRHEVIAGTFCSLQGAIKQLGNVGTAVWSLILSIHLFNLLFMRSASTRVVFWATIVLGWSIIGIVVVLGPAALQTGNKGPYFGISGPWCWITNGYPKEQIFLEYFFEFLSAGLSMILYIVVILRVRGNLVRTEEGKWRLQFVPSWDSWKLAIGRDLIDTSMLKFASNMVWFPIFYTIILIPITITRLSSFAGNIVTFAAIVFADVVFNMTGIVNVTLLISTRRFYPDMKEVPLPEFTTQRTRVKQSGSDPAMETGITPFTLVRSNSAETYEREQSLRGHSAHRIARTGSGAASMNSQNWDAELKAERGSNTDLARQHSMNNVSSFSSTPGLLPKEEC</sequence>
<gene>
    <name evidence="7" type="ORF">D9757_003834</name>
</gene>
<feature type="transmembrane region" description="Helical" evidence="6">
    <location>
        <begin position="254"/>
        <end position="274"/>
    </location>
</feature>
<evidence type="ECO:0000256" key="5">
    <source>
        <dbReference type="SAM" id="MobiDB-lite"/>
    </source>
</evidence>
<dbReference type="OrthoDB" id="100006at2759"/>
<feature type="transmembrane region" description="Helical" evidence="6">
    <location>
        <begin position="139"/>
        <end position="163"/>
    </location>
</feature>
<evidence type="ECO:0000256" key="4">
    <source>
        <dbReference type="ARBA" id="ARBA00023136"/>
    </source>
</evidence>
<comment type="subcellular location">
    <subcellularLocation>
        <location evidence="1">Membrane</location>
        <topology evidence="1">Multi-pass membrane protein</topology>
    </subcellularLocation>
</comment>
<proteinExistence type="predicted"/>
<dbReference type="Gene3D" id="1.20.1070.10">
    <property type="entry name" value="Rhodopsin 7-helix transmembrane proteins"/>
    <property type="match status" value="1"/>
</dbReference>
<feature type="compositionally biased region" description="Polar residues" evidence="5">
    <location>
        <begin position="400"/>
        <end position="419"/>
    </location>
</feature>
<evidence type="ECO:0000256" key="1">
    <source>
        <dbReference type="ARBA" id="ARBA00004141"/>
    </source>
</evidence>
<dbReference type="PANTHER" id="PTHR23112">
    <property type="entry name" value="G PROTEIN-COUPLED RECEPTOR 157-RELATED"/>
    <property type="match status" value="1"/>
</dbReference>
<dbReference type="PANTHER" id="PTHR23112:SF37">
    <property type="entry name" value="G PROTEIN-COUPLED RECEPTOR GPR1"/>
    <property type="match status" value="1"/>
</dbReference>
<feature type="region of interest" description="Disordered" evidence="5">
    <location>
        <begin position="395"/>
        <end position="427"/>
    </location>
</feature>
<feature type="transmembrane region" description="Helical" evidence="6">
    <location>
        <begin position="110"/>
        <end position="132"/>
    </location>
</feature>
<dbReference type="AlphaFoldDB" id="A0A8H5MDQ6"/>
<keyword evidence="3 6" id="KW-1133">Transmembrane helix</keyword>
<evidence type="ECO:0000256" key="3">
    <source>
        <dbReference type="ARBA" id="ARBA00022989"/>
    </source>
</evidence>
<feature type="transmembrane region" description="Helical" evidence="6">
    <location>
        <begin position="194"/>
        <end position="213"/>
    </location>
</feature>
<keyword evidence="8" id="KW-1185">Reference proteome</keyword>
<reference evidence="7 8" key="1">
    <citation type="journal article" date="2020" name="ISME J.">
        <title>Uncovering the hidden diversity of litter-decomposition mechanisms in mushroom-forming fungi.</title>
        <authorList>
            <person name="Floudas D."/>
            <person name="Bentzer J."/>
            <person name="Ahren D."/>
            <person name="Johansson T."/>
            <person name="Persson P."/>
            <person name="Tunlid A."/>
        </authorList>
    </citation>
    <scope>NUCLEOTIDE SEQUENCE [LARGE SCALE GENOMIC DNA]</scope>
    <source>
        <strain evidence="7 8">CBS 406.79</strain>
    </source>
</reference>
<dbReference type="GO" id="GO:0005886">
    <property type="term" value="C:plasma membrane"/>
    <property type="evidence" value="ECO:0007669"/>
    <property type="project" value="TreeGrafter"/>
</dbReference>
<keyword evidence="2 6" id="KW-0812">Transmembrane</keyword>
<dbReference type="GO" id="GO:0004930">
    <property type="term" value="F:G protein-coupled receptor activity"/>
    <property type="evidence" value="ECO:0007669"/>
    <property type="project" value="TreeGrafter"/>
</dbReference>
<evidence type="ECO:0008006" key="9">
    <source>
        <dbReference type="Google" id="ProtNLM"/>
    </source>
</evidence>
<organism evidence="7 8">
    <name type="scientific">Collybiopsis confluens</name>
    <dbReference type="NCBI Taxonomy" id="2823264"/>
    <lineage>
        <taxon>Eukaryota</taxon>
        <taxon>Fungi</taxon>
        <taxon>Dikarya</taxon>
        <taxon>Basidiomycota</taxon>
        <taxon>Agaricomycotina</taxon>
        <taxon>Agaricomycetes</taxon>
        <taxon>Agaricomycetidae</taxon>
        <taxon>Agaricales</taxon>
        <taxon>Marasmiineae</taxon>
        <taxon>Omphalotaceae</taxon>
        <taxon>Collybiopsis</taxon>
    </lineage>
</organism>
<evidence type="ECO:0000313" key="8">
    <source>
        <dbReference type="Proteomes" id="UP000518752"/>
    </source>
</evidence>
<evidence type="ECO:0000313" key="7">
    <source>
        <dbReference type="EMBL" id="KAF5390129.1"/>
    </source>
</evidence>
<dbReference type="Proteomes" id="UP000518752">
    <property type="component" value="Unassembled WGS sequence"/>
</dbReference>
<evidence type="ECO:0000256" key="6">
    <source>
        <dbReference type="SAM" id="Phobius"/>
    </source>
</evidence>
<dbReference type="GO" id="GO:0007189">
    <property type="term" value="P:adenylate cyclase-activating G protein-coupled receptor signaling pathway"/>
    <property type="evidence" value="ECO:0007669"/>
    <property type="project" value="TreeGrafter"/>
</dbReference>
<keyword evidence="4 6" id="KW-0472">Membrane</keyword>
<comment type="caution">
    <text evidence="7">The sequence shown here is derived from an EMBL/GenBank/DDBJ whole genome shotgun (WGS) entry which is preliminary data.</text>
</comment>
<protein>
    <recommendedName>
        <fullName evidence="9">Glucose receptor Git3 N-terminal domain-containing protein</fullName>
    </recommendedName>
</protein>
<feature type="transmembrane region" description="Helical" evidence="6">
    <location>
        <begin position="32"/>
        <end position="53"/>
    </location>
</feature>
<feature type="transmembrane region" description="Helical" evidence="6">
    <location>
        <begin position="280"/>
        <end position="309"/>
    </location>
</feature>
<dbReference type="EMBL" id="JAACJN010000017">
    <property type="protein sequence ID" value="KAF5390129.1"/>
    <property type="molecule type" value="Genomic_DNA"/>
</dbReference>
<name>A0A8H5MDQ6_9AGAR</name>
<evidence type="ECO:0000256" key="2">
    <source>
        <dbReference type="ARBA" id="ARBA00022692"/>
    </source>
</evidence>
<feature type="transmembrane region" description="Helical" evidence="6">
    <location>
        <begin position="65"/>
        <end position="90"/>
    </location>
</feature>
<accession>A0A8H5MDQ6</accession>